<evidence type="ECO:0000256" key="5">
    <source>
        <dbReference type="ARBA" id="ARBA00023277"/>
    </source>
</evidence>
<dbReference type="Pfam" id="PF12899">
    <property type="entry name" value="Glyco_hydro_100"/>
    <property type="match status" value="1"/>
</dbReference>
<evidence type="ECO:0000256" key="2">
    <source>
        <dbReference type="ARBA" id="ARBA00007671"/>
    </source>
</evidence>
<evidence type="ECO:0000256" key="3">
    <source>
        <dbReference type="ARBA" id="ARBA00012758"/>
    </source>
</evidence>
<dbReference type="PANTHER" id="PTHR46521:SF4">
    <property type="entry name" value="SUCROSE-PHOSPHATASE 2-RELATED"/>
    <property type="match status" value="1"/>
</dbReference>
<dbReference type="InterPro" id="IPR023214">
    <property type="entry name" value="HAD_sf"/>
</dbReference>
<protein>
    <recommendedName>
        <fullName evidence="3">beta-fructofuranosidase</fullName>
        <ecNumber evidence="3">3.2.1.26</ecNumber>
    </recommendedName>
</protein>
<dbReference type="InterPro" id="IPR051518">
    <property type="entry name" value="Sucrose_Phosphatase"/>
</dbReference>
<dbReference type="EC" id="3.2.1.26" evidence="3"/>
<evidence type="ECO:0000256" key="4">
    <source>
        <dbReference type="ARBA" id="ARBA00022801"/>
    </source>
</evidence>
<dbReference type="InterPro" id="IPR006380">
    <property type="entry name" value="SPP-like_dom"/>
</dbReference>
<dbReference type="InterPro" id="IPR024746">
    <property type="entry name" value="Glyco_hydro_100"/>
</dbReference>
<dbReference type="GO" id="GO:0004564">
    <property type="term" value="F:beta-fructofuranosidase activity"/>
    <property type="evidence" value="ECO:0007669"/>
    <property type="project" value="UniProtKB-EC"/>
</dbReference>
<dbReference type="Pfam" id="PF05116">
    <property type="entry name" value="S6PP"/>
    <property type="match status" value="1"/>
</dbReference>
<reference evidence="8 9" key="1">
    <citation type="journal article" date="2015" name="Stand. Genomic Sci.">
        <title>Complete genome sequence and description of Salinispira pacifica gen. nov., sp. nov., a novel spirochaete isolated form a hypersaline microbial mat.</title>
        <authorList>
            <person name="Ben Hania W."/>
            <person name="Joseph M."/>
            <person name="Schumann P."/>
            <person name="Bunk B."/>
            <person name="Fiebig A."/>
            <person name="Sproer C."/>
            <person name="Klenk H.P."/>
            <person name="Fardeau M.L."/>
            <person name="Spring S."/>
        </authorList>
    </citation>
    <scope>NUCLEOTIDE SEQUENCE [LARGE SCALE GENOMIC DNA]</scope>
    <source>
        <strain evidence="8 9">L21-RPul-D2</strain>
    </source>
</reference>
<dbReference type="InterPro" id="IPR036412">
    <property type="entry name" value="HAD-like_sf"/>
</dbReference>
<evidence type="ECO:0000313" key="9">
    <source>
        <dbReference type="Proteomes" id="UP000018680"/>
    </source>
</evidence>
<dbReference type="RefSeq" id="WP_024268888.1">
    <property type="nucleotide sequence ID" value="NC_023035.1"/>
</dbReference>
<organism evidence="8 9">
    <name type="scientific">Salinispira pacifica</name>
    <dbReference type="NCBI Taxonomy" id="1307761"/>
    <lineage>
        <taxon>Bacteria</taxon>
        <taxon>Pseudomonadati</taxon>
        <taxon>Spirochaetota</taxon>
        <taxon>Spirochaetia</taxon>
        <taxon>Spirochaetales</taxon>
        <taxon>Spirochaetaceae</taxon>
        <taxon>Salinispira</taxon>
    </lineage>
</organism>
<dbReference type="SFLD" id="SFLDS00003">
    <property type="entry name" value="Haloacid_Dehalogenase"/>
    <property type="match status" value="1"/>
</dbReference>
<dbReference type="InterPro" id="IPR012341">
    <property type="entry name" value="6hp_glycosidase-like_sf"/>
</dbReference>
<dbReference type="EMBL" id="CP006939">
    <property type="protein sequence ID" value="AHC15987.1"/>
    <property type="molecule type" value="Genomic_DNA"/>
</dbReference>
<dbReference type="SUPFAM" id="SSF56784">
    <property type="entry name" value="HAD-like"/>
    <property type="match status" value="1"/>
</dbReference>
<sequence>MAESKKDERKMHQREPARTEDGTIIKLFSSDLDGTLLGKPDATLAFHHTWNALREGRGETRGPSSGDSAPLLVYNSGRLLPHTIEAIKSSYLPDPDYLICGVGTVIYDYRKREYIKVFSDTLNAGWNLDTVQKVMRGFPELEFQPSKYQNQFKSSWYFHDAPPRRIDEIKKALEDEGLSVNVIYSSSRDLDILPLYANKGNALNWLAEWLGIQVEETLVAGDTGNDNSMFQISGVQGIIVENAQPELLLETIKRPTYVATKPFADGVLEGLIHFGVITSVVDVSDEELSHKNFDPVLHNVLRSDSFKALSSDQSDYINTAYKEAVEVLKRNITPIGFSACSLNDNTFETTDENYRSIWARDGSITVINSLSVDDPDIRRCQRATLQTLLEHTSTRGQVPSNVRIDSVTPDYSGVGDIASIDSGLWLVIAFYHYIRQTRDYEYLRNWGDEIKNIMNWLEAQDSNNDSLLEIPEAGDWMDLFGRSYNVLYDEVLWYYANLTHGRIAELLGDYNLAGYRLRQAQLIKETINRKFWPSIHNDQTRNFSEQQYALGDTHYLLAEITPFDFDWRCDVYGNILAGLFNVLSNERAKTAFNFMWGVGVNEPSPVVNLYPPVQSGDPHWRTYYTVNLLNLPDHYHNGGAWPFVGAYWVMFINRLGLRDLAQQELYRLAQMNHLGIEADWEFNEWVHGKTGRPMGKRYQAWSAAGFIGAHYNLQLELSE</sequence>
<dbReference type="GO" id="GO:0033926">
    <property type="term" value="F:endo-alpha-N-acetylgalactosaminidase activity"/>
    <property type="evidence" value="ECO:0007669"/>
    <property type="project" value="InterPro"/>
</dbReference>
<dbReference type="Gene3D" id="3.40.50.1000">
    <property type="entry name" value="HAD superfamily/HAD-like"/>
    <property type="match status" value="1"/>
</dbReference>
<dbReference type="Gene3D" id="1.50.10.10">
    <property type="match status" value="1"/>
</dbReference>
<dbReference type="eggNOG" id="COG0561">
    <property type="taxonomic scope" value="Bacteria"/>
</dbReference>
<dbReference type="SUPFAM" id="SSF48208">
    <property type="entry name" value="Six-hairpin glycosidases"/>
    <property type="match status" value="1"/>
</dbReference>
<keyword evidence="4" id="KW-0378">Hydrolase</keyword>
<dbReference type="PATRIC" id="fig|1307761.3.peg.2625"/>
<dbReference type="SFLD" id="SFLDG01141">
    <property type="entry name" value="C2.B.1:_Sucrose_Phosphatase_Li"/>
    <property type="match status" value="1"/>
</dbReference>
<dbReference type="InterPro" id="IPR006379">
    <property type="entry name" value="HAD-SF_hydro_IIB"/>
</dbReference>
<dbReference type="KEGG" id="slr:L21SP2_2635"/>
<comment type="catalytic activity">
    <reaction evidence="1">
        <text>Hydrolysis of terminal non-reducing beta-D-fructofuranoside residues in beta-D-fructofuranosides.</text>
        <dbReference type="EC" id="3.2.1.26"/>
    </reaction>
</comment>
<dbReference type="Proteomes" id="UP000018680">
    <property type="component" value="Chromosome"/>
</dbReference>
<dbReference type="InterPro" id="IPR008928">
    <property type="entry name" value="6-hairpin_glycosidase_sf"/>
</dbReference>
<gene>
    <name evidence="8" type="ORF">L21SP2_2635</name>
</gene>
<evidence type="ECO:0000259" key="7">
    <source>
        <dbReference type="Pfam" id="PF05116"/>
    </source>
</evidence>
<keyword evidence="9" id="KW-1185">Reference proteome</keyword>
<dbReference type="AlphaFoldDB" id="V5WJI9"/>
<dbReference type="GO" id="GO:0016791">
    <property type="term" value="F:phosphatase activity"/>
    <property type="evidence" value="ECO:0007669"/>
    <property type="project" value="UniProtKB-ARBA"/>
</dbReference>
<dbReference type="PANTHER" id="PTHR46521">
    <property type="entry name" value="SUCROSE-PHOSPHATASE 2-RELATED"/>
    <property type="match status" value="1"/>
</dbReference>
<dbReference type="SFLD" id="SFLDG01140">
    <property type="entry name" value="C2.B:_Phosphomannomutase_and_P"/>
    <property type="match status" value="1"/>
</dbReference>
<proteinExistence type="inferred from homology"/>
<accession>V5WJI9</accession>
<name>V5WJI9_9SPIO</name>
<evidence type="ECO:0000256" key="6">
    <source>
        <dbReference type="ARBA" id="ARBA00023295"/>
    </source>
</evidence>
<dbReference type="GO" id="GO:0005975">
    <property type="term" value="P:carbohydrate metabolic process"/>
    <property type="evidence" value="ECO:0007669"/>
    <property type="project" value="InterPro"/>
</dbReference>
<keyword evidence="6" id="KW-0326">Glycosidase</keyword>
<dbReference type="HOGENOM" id="CLU_396325_0_0_12"/>
<dbReference type="NCBIfam" id="TIGR01484">
    <property type="entry name" value="HAD-SF-IIB"/>
    <property type="match status" value="1"/>
</dbReference>
<dbReference type="STRING" id="1307761.L21SP2_2635"/>
<evidence type="ECO:0000256" key="1">
    <source>
        <dbReference type="ARBA" id="ARBA00000094"/>
    </source>
</evidence>
<dbReference type="eggNOG" id="COG3408">
    <property type="taxonomic scope" value="Bacteria"/>
</dbReference>
<dbReference type="Gene3D" id="3.90.1070.10">
    <property type="match status" value="1"/>
</dbReference>
<evidence type="ECO:0000313" key="8">
    <source>
        <dbReference type="EMBL" id="AHC15987.1"/>
    </source>
</evidence>
<feature type="domain" description="Sucrose phosphatase-like" evidence="7">
    <location>
        <begin position="26"/>
        <end position="275"/>
    </location>
</feature>
<comment type="similarity">
    <text evidence="2">Belongs to the glycosyl hydrolase 100 family.</text>
</comment>
<keyword evidence="5" id="KW-0119">Carbohydrate metabolism</keyword>